<dbReference type="SUPFAM" id="SSF111321">
    <property type="entry name" value="AF1104-like"/>
    <property type="match status" value="1"/>
</dbReference>
<accession>A0A5M9QIY3</accession>
<evidence type="ECO:0000259" key="1">
    <source>
        <dbReference type="Pfam" id="PF01937"/>
    </source>
</evidence>
<comment type="caution">
    <text evidence="2">The sequence shown here is derived from an EMBL/GenBank/DDBJ whole genome shotgun (WGS) entry which is preliminary data.</text>
</comment>
<reference evidence="2 3" key="1">
    <citation type="submission" date="2019-09" db="EMBL/GenBank/DDBJ databases">
        <title>Draft genome sequence of various Type strains from the CCUG.</title>
        <authorList>
            <person name="Pineiro-Iglesias B."/>
            <person name="Tunovic T."/>
            <person name="Unosson C."/>
            <person name="Inganas E."/>
            <person name="Ohlen M."/>
            <person name="Cardew S."/>
            <person name="Jensie-Markopoulos S."/>
            <person name="Salva-Serra F."/>
            <person name="Jaen-Luchoro D."/>
            <person name="Karlsson R."/>
            <person name="Svensson-Stadler L."/>
            <person name="Chun J."/>
            <person name="Moore E."/>
        </authorList>
    </citation>
    <scope>NUCLEOTIDE SEQUENCE [LARGE SCALE GENOMIC DNA]</scope>
    <source>
        <strain evidence="2 3">CCUG 32756T</strain>
    </source>
</reference>
<sequence length="283" mass="31497">MVRTTLECLECLRTQAKRTLSYHTATQASFALPILDSLPLCPPPKLAVPVYESISAFVGKSDLYKEQKTRSIQKARQVLQQIQASITAPHSLEFGIRLAALGNIIDYGSASGFDVESCLFDMDSMEFAIYDIEHLGQKLASAQELVYIGDNAGEDVFDSAFINILLALYPKLKVYYFTRGAPIINDITLQDLHDNNSPILEVCEVVDSGVRSPGFLYEYASSQARELYDRADVVLAKGMGNFECLEDRVDSRVFLLFKIKCAVVARFLQQPQGSFVLKNLRAS</sequence>
<dbReference type="AlphaFoldDB" id="A0A5M9QIY3"/>
<evidence type="ECO:0000313" key="3">
    <source>
        <dbReference type="Proteomes" id="UP000323707"/>
    </source>
</evidence>
<protein>
    <submittedName>
        <fullName evidence="2">DUF89 family protein</fullName>
    </submittedName>
</protein>
<name>A0A5M9QIY3_9HELI</name>
<feature type="domain" description="Damage-control phosphatase ARMT1-like metal-binding" evidence="1">
    <location>
        <begin position="6"/>
        <end position="274"/>
    </location>
</feature>
<organism evidence="2 3">
    <name type="scientific">Helicobacter canis</name>
    <dbReference type="NCBI Taxonomy" id="29419"/>
    <lineage>
        <taxon>Bacteria</taxon>
        <taxon>Pseudomonadati</taxon>
        <taxon>Campylobacterota</taxon>
        <taxon>Epsilonproteobacteria</taxon>
        <taxon>Campylobacterales</taxon>
        <taxon>Helicobacteraceae</taxon>
        <taxon>Helicobacter</taxon>
    </lineage>
</organism>
<proteinExistence type="predicted"/>
<evidence type="ECO:0000313" key="2">
    <source>
        <dbReference type="EMBL" id="KAA8707847.1"/>
    </source>
</evidence>
<gene>
    <name evidence="2" type="ORF">F4V45_08270</name>
</gene>
<dbReference type="InterPro" id="IPR002791">
    <property type="entry name" value="ARMT1-like_metal-bd"/>
</dbReference>
<dbReference type="EMBL" id="VXKE01000021">
    <property type="protein sequence ID" value="KAA8707847.1"/>
    <property type="molecule type" value="Genomic_DNA"/>
</dbReference>
<dbReference type="Proteomes" id="UP000323707">
    <property type="component" value="Unassembled WGS sequence"/>
</dbReference>
<dbReference type="Gene3D" id="3.40.50.10880">
    <property type="entry name" value="Uncharacterised protein PF01937, DUF89, domain 3"/>
    <property type="match status" value="1"/>
</dbReference>
<dbReference type="Gene3D" id="1.10.285.20">
    <property type="entry name" value="Uncharacterised protein PF01937, DUF89, domain 2"/>
    <property type="match status" value="1"/>
</dbReference>
<dbReference type="InterPro" id="IPR036075">
    <property type="entry name" value="ARMT-1-like_metal-bd_sf"/>
</dbReference>
<dbReference type="Pfam" id="PF01937">
    <property type="entry name" value="ARMT1-like_dom"/>
    <property type="match status" value="1"/>
</dbReference>
<dbReference type="InterPro" id="IPR014444">
    <property type="entry name" value="PH1575-like"/>
</dbReference>
<dbReference type="PIRSF" id="PIRSF006593">
    <property type="entry name" value="UCP006593"/>
    <property type="match status" value="1"/>
</dbReference>